<evidence type="ECO:0000313" key="3">
    <source>
        <dbReference type="Proteomes" id="UP001187192"/>
    </source>
</evidence>
<protein>
    <submittedName>
        <fullName evidence="2">Uncharacterized protein</fullName>
    </submittedName>
</protein>
<accession>A0AA87Z951</accession>
<evidence type="ECO:0000256" key="1">
    <source>
        <dbReference type="SAM" id="MobiDB-lite"/>
    </source>
</evidence>
<reference evidence="2" key="1">
    <citation type="submission" date="2023-07" db="EMBL/GenBank/DDBJ databases">
        <title>draft genome sequence of fig (Ficus carica).</title>
        <authorList>
            <person name="Takahashi T."/>
            <person name="Nishimura K."/>
        </authorList>
    </citation>
    <scope>NUCLEOTIDE SEQUENCE</scope>
</reference>
<gene>
    <name evidence="2" type="ORF">TIFTF001_044440</name>
</gene>
<comment type="caution">
    <text evidence="2">The sequence shown here is derived from an EMBL/GenBank/DDBJ whole genome shotgun (WGS) entry which is preliminary data.</text>
</comment>
<dbReference type="Proteomes" id="UP001187192">
    <property type="component" value="Unassembled WGS sequence"/>
</dbReference>
<dbReference type="EMBL" id="BTGU01003312">
    <property type="protein sequence ID" value="GMN30272.1"/>
    <property type="molecule type" value="Genomic_DNA"/>
</dbReference>
<dbReference type="AlphaFoldDB" id="A0AA87Z951"/>
<evidence type="ECO:0000313" key="2">
    <source>
        <dbReference type="EMBL" id="GMN30272.1"/>
    </source>
</evidence>
<feature type="compositionally biased region" description="Low complexity" evidence="1">
    <location>
        <begin position="145"/>
        <end position="166"/>
    </location>
</feature>
<dbReference type="Gramene" id="FCD_00026984-RA">
    <property type="protein sequence ID" value="FCD_00026984-RA:cds"/>
    <property type="gene ID" value="FCD_00026984"/>
</dbReference>
<keyword evidence="3" id="KW-1185">Reference proteome</keyword>
<organism evidence="2 3">
    <name type="scientific">Ficus carica</name>
    <name type="common">Common fig</name>
    <dbReference type="NCBI Taxonomy" id="3494"/>
    <lineage>
        <taxon>Eukaryota</taxon>
        <taxon>Viridiplantae</taxon>
        <taxon>Streptophyta</taxon>
        <taxon>Embryophyta</taxon>
        <taxon>Tracheophyta</taxon>
        <taxon>Spermatophyta</taxon>
        <taxon>Magnoliopsida</taxon>
        <taxon>eudicotyledons</taxon>
        <taxon>Gunneridae</taxon>
        <taxon>Pentapetalae</taxon>
        <taxon>rosids</taxon>
        <taxon>fabids</taxon>
        <taxon>Rosales</taxon>
        <taxon>Moraceae</taxon>
        <taxon>Ficeae</taxon>
        <taxon>Ficus</taxon>
    </lineage>
</organism>
<sequence>MTRPFEQRTYNGPDAIDEEMGVVDKNYDIKYYAQQLKARFAVEDEARLVIPTANEEDPPQVGMEDNFPFLQIDNLGEQVVREAPNNVVPHNFEFIDRLPSPRDSFPPGSIGVEGDLHVDEWWCLVMTPSSFVGLVDFIDPAEISSGASSSSSFEEFIESSSTSSSSNDEEFVGVEVVTPREYDL</sequence>
<feature type="region of interest" description="Disordered" evidence="1">
    <location>
        <begin position="145"/>
        <end position="184"/>
    </location>
</feature>
<name>A0AA87Z951_FICCA</name>
<proteinExistence type="predicted"/>